<dbReference type="EMBL" id="CAUDKV010000018">
    <property type="protein sequence ID" value="CAJ0886703.1"/>
    <property type="molecule type" value="Genomic_DNA"/>
</dbReference>
<sequence>MSISSPRVLAARERRAVTHTTRHGARRDTHALWQPQRLQQRQCFIRRCTGGQQHVAA</sequence>
<dbReference type="AlphaFoldDB" id="A0AAD2ARX6"/>
<reference evidence="1 4" key="1">
    <citation type="submission" date="2023-07" db="EMBL/GenBank/DDBJ databases">
        <authorList>
            <person name="Peeters C."/>
        </authorList>
    </citation>
    <scope>NUCLEOTIDE SEQUENCE</scope>
    <source>
        <strain evidence="2 4">R-77569</strain>
        <strain evidence="1">R-77591</strain>
    </source>
</reference>
<gene>
    <name evidence="2" type="ORF">R77569_03742</name>
    <name evidence="1" type="ORF">R77591_03064</name>
</gene>
<proteinExistence type="predicted"/>
<organism evidence="1 3">
    <name type="scientific">Ralstonia mannitolilytica</name>
    <dbReference type="NCBI Taxonomy" id="105219"/>
    <lineage>
        <taxon>Bacteria</taxon>
        <taxon>Pseudomonadati</taxon>
        <taxon>Pseudomonadota</taxon>
        <taxon>Betaproteobacteria</taxon>
        <taxon>Burkholderiales</taxon>
        <taxon>Burkholderiaceae</taxon>
        <taxon>Ralstonia</taxon>
    </lineage>
</organism>
<dbReference type="Proteomes" id="UP001190002">
    <property type="component" value="Unassembled WGS sequence"/>
</dbReference>
<dbReference type="EMBL" id="CATVXE010000013">
    <property type="protein sequence ID" value="CAJ0687332.1"/>
    <property type="molecule type" value="Genomic_DNA"/>
</dbReference>
<accession>A0AAD2ARX6</accession>
<evidence type="ECO:0000313" key="2">
    <source>
        <dbReference type="EMBL" id="CAJ0886703.1"/>
    </source>
</evidence>
<protein>
    <submittedName>
        <fullName evidence="1">Uncharacterized protein</fullName>
    </submittedName>
</protein>
<evidence type="ECO:0000313" key="4">
    <source>
        <dbReference type="Proteomes" id="UP001190452"/>
    </source>
</evidence>
<evidence type="ECO:0000313" key="1">
    <source>
        <dbReference type="EMBL" id="CAJ0687332.1"/>
    </source>
</evidence>
<dbReference type="Proteomes" id="UP001190452">
    <property type="component" value="Unassembled WGS sequence"/>
</dbReference>
<evidence type="ECO:0000313" key="3">
    <source>
        <dbReference type="Proteomes" id="UP001190002"/>
    </source>
</evidence>
<keyword evidence="4" id="KW-1185">Reference proteome</keyword>
<dbReference type="RefSeq" id="WP_167309897.1">
    <property type="nucleotide sequence ID" value="NZ_CATVXE010000013.1"/>
</dbReference>
<comment type="caution">
    <text evidence="1">The sequence shown here is derived from an EMBL/GenBank/DDBJ whole genome shotgun (WGS) entry which is preliminary data.</text>
</comment>
<name>A0AAD2ARX6_9RALS</name>